<dbReference type="ProteomicsDB" id="349060"/>
<dbReference type="Gene3D" id="3.40.50.410">
    <property type="entry name" value="von Willebrand factor, type A domain"/>
    <property type="match status" value="1"/>
</dbReference>
<protein>
    <submittedName>
        <fullName evidence="3">Collagen, type VI, alpha 3</fullName>
    </submittedName>
</protein>
<evidence type="ECO:0000313" key="4">
    <source>
        <dbReference type="MGI" id="MGI:88461"/>
    </source>
</evidence>
<sequence length="74" mass="8136">MRKHRHLPLVAVFSLLLSGIATTHAQQHGAQDSADIIFLIDGSQNTGNANFDVIRDFLVNVLERLSVGNQQVQV</sequence>
<dbReference type="InterPro" id="IPR036465">
    <property type="entry name" value="vWFA_dom_sf"/>
</dbReference>
<dbReference type="HOGENOM" id="CLU_2694235_0_0_1"/>
<keyword evidence="1" id="KW-0732">Signal</keyword>
<reference evidence="3" key="4">
    <citation type="submission" date="2025-09" db="UniProtKB">
        <authorList>
            <consortium name="Ensembl"/>
        </authorList>
    </citation>
    <scope>IDENTIFICATION</scope>
    <source>
        <strain evidence="3">C57BL/6J</strain>
    </source>
</reference>
<reference evidence="3 5" key="2">
    <citation type="journal article" date="2011" name="PLoS Biol.">
        <title>Modernizing reference genome assemblies.</title>
        <authorList>
            <person name="Church D.M."/>
            <person name="Schneider V.A."/>
            <person name="Graves T."/>
            <person name="Auger K."/>
            <person name="Cunningham F."/>
            <person name="Bouk N."/>
            <person name="Chen H.C."/>
            <person name="Agarwala R."/>
            <person name="McLaren W.M."/>
            <person name="Ritchie G.R."/>
            <person name="Albracht D."/>
            <person name="Kremitzki M."/>
            <person name="Rock S."/>
            <person name="Kotkiewicz H."/>
            <person name="Kremitzki C."/>
            <person name="Wollam A."/>
            <person name="Trani L."/>
            <person name="Fulton L."/>
            <person name="Fulton R."/>
            <person name="Matthews L."/>
            <person name="Whitehead S."/>
            <person name="Chow W."/>
            <person name="Torrance J."/>
            <person name="Dunn M."/>
            <person name="Harden G."/>
            <person name="Threadgold G."/>
            <person name="Wood J."/>
            <person name="Collins J."/>
            <person name="Heath P."/>
            <person name="Griffiths G."/>
            <person name="Pelan S."/>
            <person name="Grafham D."/>
            <person name="Eichler E.E."/>
            <person name="Weinstock G."/>
            <person name="Mardis E.R."/>
            <person name="Wilson R.K."/>
            <person name="Howe K."/>
            <person name="Flicek P."/>
            <person name="Hubbard T."/>
        </authorList>
    </citation>
    <scope>NUCLEOTIDE SEQUENCE [LARGE SCALE GENOMIC DNA]</scope>
    <source>
        <strain evidence="3 5">C57BL/6J</strain>
    </source>
</reference>
<feature type="signal peptide" evidence="1">
    <location>
        <begin position="1"/>
        <end position="25"/>
    </location>
</feature>
<dbReference type="PROSITE" id="PS50234">
    <property type="entry name" value="VWFA"/>
    <property type="match status" value="1"/>
</dbReference>
<feature type="chain" id="PRO_5001831821" evidence="1">
    <location>
        <begin position="26"/>
        <end position="74"/>
    </location>
</feature>
<evidence type="ECO:0000313" key="5">
    <source>
        <dbReference type="Proteomes" id="UP000000589"/>
    </source>
</evidence>
<dbReference type="Proteomes" id="UP000000589">
    <property type="component" value="Chromosome 1"/>
</dbReference>
<organism evidence="3 5">
    <name type="scientific">Mus musculus</name>
    <name type="common">Mouse</name>
    <dbReference type="NCBI Taxonomy" id="10090"/>
    <lineage>
        <taxon>Eukaryota</taxon>
        <taxon>Metazoa</taxon>
        <taxon>Chordata</taxon>
        <taxon>Craniata</taxon>
        <taxon>Vertebrata</taxon>
        <taxon>Euteleostomi</taxon>
        <taxon>Mammalia</taxon>
        <taxon>Eutheria</taxon>
        <taxon>Euarchontoglires</taxon>
        <taxon>Glires</taxon>
        <taxon>Rodentia</taxon>
        <taxon>Myomorpha</taxon>
        <taxon>Muroidea</taxon>
        <taxon>Muridae</taxon>
        <taxon>Murinae</taxon>
        <taxon>Mus</taxon>
        <taxon>Mus</taxon>
    </lineage>
</organism>
<accession>A0A087WQN9</accession>
<dbReference type="Antibodypedia" id="1395">
    <property type="antibodies" value="93 antibodies from 19 providers"/>
</dbReference>
<evidence type="ECO:0000259" key="2">
    <source>
        <dbReference type="PROSITE" id="PS50234"/>
    </source>
</evidence>
<dbReference type="Ensembl" id="ENSMUST00000187753.2">
    <property type="protein sequence ID" value="ENSMUSP00000140280.2"/>
    <property type="gene ID" value="ENSMUSG00000048126.17"/>
</dbReference>
<dbReference type="Bgee" id="ENSMUSG00000048126">
    <property type="expression patterns" value="Expressed in umbilical cord and 204 other cell types or tissues"/>
</dbReference>
<gene>
    <name evidence="3 4" type="primary">Col6a3</name>
</gene>
<dbReference type="AGR" id="MGI:88461"/>
<dbReference type="SMR" id="A0A087WQN9"/>
<dbReference type="InterPro" id="IPR002035">
    <property type="entry name" value="VWF_A"/>
</dbReference>
<evidence type="ECO:0000313" key="3">
    <source>
        <dbReference type="Ensembl" id="ENSMUSP00000140280.2"/>
    </source>
</evidence>
<dbReference type="VEuPathDB" id="HostDB:ENSMUSG00000048126"/>
<feature type="non-terminal residue" evidence="3">
    <location>
        <position position="74"/>
    </location>
</feature>
<dbReference type="GeneTree" id="ENSGT00940000156462"/>
<reference evidence="3 5" key="1">
    <citation type="journal article" date="2009" name="PLoS Biol.">
        <title>Lineage-specific biology revealed by a finished genome assembly of the mouse.</title>
        <authorList>
            <consortium name="Mouse Genome Sequencing Consortium"/>
            <person name="Church D.M."/>
            <person name="Goodstadt L."/>
            <person name="Hillier L.W."/>
            <person name="Zody M.C."/>
            <person name="Goldstein S."/>
            <person name="She X."/>
            <person name="Bult C.J."/>
            <person name="Agarwala R."/>
            <person name="Cherry J.L."/>
            <person name="DiCuccio M."/>
            <person name="Hlavina W."/>
            <person name="Kapustin Y."/>
            <person name="Meric P."/>
            <person name="Maglott D."/>
            <person name="Birtle Z."/>
            <person name="Marques A.C."/>
            <person name="Graves T."/>
            <person name="Zhou S."/>
            <person name="Teague B."/>
            <person name="Potamousis K."/>
            <person name="Churas C."/>
            <person name="Place M."/>
            <person name="Herschleb J."/>
            <person name="Runnheim R."/>
            <person name="Forrest D."/>
            <person name="Amos-Landgraf J."/>
            <person name="Schwartz D.C."/>
            <person name="Cheng Z."/>
            <person name="Lindblad-Toh K."/>
            <person name="Eichler E.E."/>
            <person name="Ponting C.P."/>
        </authorList>
    </citation>
    <scope>NUCLEOTIDE SEQUENCE [LARGE SCALE GENOMIC DNA]</scope>
    <source>
        <strain evidence="3 5">C57BL/6J</strain>
    </source>
</reference>
<dbReference type="MGI" id="MGI:88461">
    <property type="gene designation" value="Col6a3"/>
</dbReference>
<name>A0A087WQN9_MOUSE</name>
<reference evidence="3" key="3">
    <citation type="submission" date="2025-08" db="UniProtKB">
        <authorList>
            <consortium name="Ensembl"/>
        </authorList>
    </citation>
    <scope>IDENTIFICATION</scope>
    <source>
        <strain evidence="3">C57BL/6J</strain>
    </source>
</reference>
<dbReference type="SUPFAM" id="SSF53300">
    <property type="entry name" value="vWA-like"/>
    <property type="match status" value="1"/>
</dbReference>
<dbReference type="ExpressionAtlas" id="A0A087WQN9">
    <property type="expression patterns" value="baseline and differential"/>
</dbReference>
<proteinExistence type="predicted"/>
<feature type="domain" description="VWFA" evidence="2">
    <location>
        <begin position="35"/>
        <end position="74"/>
    </location>
</feature>
<dbReference type="AlphaFoldDB" id="A0A087WQN9"/>
<evidence type="ECO:0000256" key="1">
    <source>
        <dbReference type="SAM" id="SignalP"/>
    </source>
</evidence>
<dbReference type="Pfam" id="PF00092">
    <property type="entry name" value="VWA"/>
    <property type="match status" value="1"/>
</dbReference>
<keyword evidence="5" id="KW-1185">Reference proteome</keyword>